<comment type="caution">
    <text evidence="2">The sequence shown here is derived from an EMBL/GenBank/DDBJ whole genome shotgun (WGS) entry which is preliminary data.</text>
</comment>
<proteinExistence type="predicted"/>
<keyword evidence="1" id="KW-1133">Transmembrane helix</keyword>
<name>A0A2A2FHS0_9EURY</name>
<keyword evidence="1" id="KW-0472">Membrane</keyword>
<gene>
    <name evidence="2" type="ORF">CK500_06815</name>
</gene>
<dbReference type="Proteomes" id="UP000218083">
    <property type="component" value="Unassembled WGS sequence"/>
</dbReference>
<feature type="transmembrane region" description="Helical" evidence="1">
    <location>
        <begin position="6"/>
        <end position="24"/>
    </location>
</feature>
<feature type="transmembrane region" description="Helical" evidence="1">
    <location>
        <begin position="125"/>
        <end position="144"/>
    </location>
</feature>
<keyword evidence="3" id="KW-1185">Reference proteome</keyword>
<organism evidence="2 3">
    <name type="scientific">Halorubrum salipaludis</name>
    <dbReference type="NCBI Taxonomy" id="2032630"/>
    <lineage>
        <taxon>Archaea</taxon>
        <taxon>Methanobacteriati</taxon>
        <taxon>Methanobacteriota</taxon>
        <taxon>Stenosarchaea group</taxon>
        <taxon>Halobacteria</taxon>
        <taxon>Halobacteriales</taxon>
        <taxon>Haloferacaceae</taxon>
        <taxon>Halorubrum</taxon>
    </lineage>
</organism>
<keyword evidence="1" id="KW-0812">Transmembrane</keyword>
<dbReference type="EMBL" id="NSKC01000003">
    <property type="protein sequence ID" value="PAU84139.1"/>
    <property type="molecule type" value="Genomic_DNA"/>
</dbReference>
<evidence type="ECO:0000313" key="3">
    <source>
        <dbReference type="Proteomes" id="UP000218083"/>
    </source>
</evidence>
<sequence>MGTVKTFIDALFGVWFLYLGINLAESFIRVDIGSLLIDLVVTPEFFYFVLISVVIWRVMVETIEQSDSDQTDDQEDLDEIIDKFGSSKKLDKIYRGAMFMVMNDLYKGVACGSGASLAILLTGDIPTGLAVLPVVLIPAVEVALVKSGRQGPMFVIAYLTLLPLIFPIFFTALVVYSIRRTPDAMFKAWEIVLAPFTAILQYPYRERSTLDTLGNLLNRRRLG</sequence>
<reference evidence="2 3" key="1">
    <citation type="submission" date="2017-08" db="EMBL/GenBank/DDBJ databases">
        <title>The strain WRN001 was isolated from Binhai saline alkaline soil, Tianjin, China.</title>
        <authorList>
            <person name="Liu D."/>
            <person name="Zhang G."/>
        </authorList>
    </citation>
    <scope>NUCLEOTIDE SEQUENCE [LARGE SCALE GENOMIC DNA]</scope>
    <source>
        <strain evidence="2 3">WN019</strain>
    </source>
</reference>
<feature type="transmembrane region" description="Helical" evidence="1">
    <location>
        <begin position="156"/>
        <end position="178"/>
    </location>
</feature>
<accession>A0A2A2FHS0</accession>
<feature type="transmembrane region" description="Helical" evidence="1">
    <location>
        <begin position="36"/>
        <end position="59"/>
    </location>
</feature>
<evidence type="ECO:0000256" key="1">
    <source>
        <dbReference type="SAM" id="Phobius"/>
    </source>
</evidence>
<dbReference type="AlphaFoldDB" id="A0A2A2FHS0"/>
<protein>
    <submittedName>
        <fullName evidence="2">Uncharacterized protein</fullName>
    </submittedName>
</protein>
<evidence type="ECO:0000313" key="2">
    <source>
        <dbReference type="EMBL" id="PAU84139.1"/>
    </source>
</evidence>